<proteinExistence type="predicted"/>
<keyword evidence="1" id="KW-0808">Transferase</keyword>
<gene>
    <name evidence="1" type="ORF">BRCON_1726</name>
</gene>
<accession>A0A2Z4Y7U7</accession>
<dbReference type="SUPFAM" id="SSF53756">
    <property type="entry name" value="UDP-Glycosyltransferase/glycogen phosphorylase"/>
    <property type="match status" value="1"/>
</dbReference>
<dbReference type="Proteomes" id="UP000262583">
    <property type="component" value="Chromosome"/>
</dbReference>
<evidence type="ECO:0000313" key="2">
    <source>
        <dbReference type="Proteomes" id="UP000262583"/>
    </source>
</evidence>
<reference evidence="1 2" key="1">
    <citation type="submission" date="2018-05" db="EMBL/GenBank/DDBJ databases">
        <title>A metagenomic window into the 2 km-deep terrestrial subsurface aquifer revealed taxonomically and functionally diverse microbial community comprising novel uncultured bacterial lineages.</title>
        <authorList>
            <person name="Kadnikov V.V."/>
            <person name="Mardanov A.V."/>
            <person name="Beletsky A.V."/>
            <person name="Banks D."/>
            <person name="Pimenov N.V."/>
            <person name="Frank Y.A."/>
            <person name="Karnachuk O.V."/>
            <person name="Ravin N.V."/>
        </authorList>
    </citation>
    <scope>NUCLEOTIDE SEQUENCE [LARGE SCALE GENOMIC DNA]</scope>
    <source>
        <strain evidence="1">BY</strain>
    </source>
</reference>
<dbReference type="GO" id="GO:0016740">
    <property type="term" value="F:transferase activity"/>
    <property type="evidence" value="ECO:0007669"/>
    <property type="project" value="UniProtKB-KW"/>
</dbReference>
<evidence type="ECO:0000313" key="1">
    <source>
        <dbReference type="EMBL" id="AXA36503.1"/>
    </source>
</evidence>
<dbReference type="AlphaFoldDB" id="A0A2Z4Y7U7"/>
<organism evidence="1 2">
    <name type="scientific">Sumerlaea chitinivorans</name>
    <dbReference type="NCBI Taxonomy" id="2250252"/>
    <lineage>
        <taxon>Bacteria</taxon>
        <taxon>Candidatus Sumerlaeota</taxon>
        <taxon>Candidatus Sumerlaeia</taxon>
        <taxon>Candidatus Sumerlaeales</taxon>
        <taxon>Candidatus Sumerlaeaceae</taxon>
        <taxon>Candidatus Sumerlaea</taxon>
    </lineage>
</organism>
<dbReference type="KEGG" id="schv:BRCON_1726"/>
<name>A0A2Z4Y7U7_SUMC1</name>
<sequence>MTEGRILVITPEPLPLPGQPTNGAGLRAWGLAEGLRSRGFDAHVASWISSFADPYVSGNRPLPAHVHMFRRDRIGELIAEVAPSALVLQHWGLAREIPELDLPIAMDLAGPHLLERLFWGESDLLRHAEEKLEALRRADFFVCSGEYQRHYFYAWLTLAGLTPSEIELPVIPFSVPPYSPPPATSRKWDAFVYGGLFLAWQDPSAAIRATLEEMSALGKGTLHLHVGAHPALDASGGRFAQVLKEISVHSQVRTYDILPFDELVAHYVNDGVALDLMEWNCERELAFTTRTMIYLWCGLPVIHDDYSELGRLIQEARCGWALNPQDENAVRQVVRDILSDRIDLAAMSRAAREFAERYTWDKTIGPLAEFCANPQTRPRKSRSSMQWEAQTRELVQLRHECAMLRADLERLRGNWFVRVAERIPCLLRRLLAPALRVVLWPVARWIEWRLKKTAAAPASAERGKAE</sequence>
<protein>
    <submittedName>
        <fullName evidence="1">Diverged glycosyltransferase domain containing protein</fullName>
    </submittedName>
</protein>
<dbReference type="EMBL" id="CP030759">
    <property type="protein sequence ID" value="AXA36503.1"/>
    <property type="molecule type" value="Genomic_DNA"/>
</dbReference>
<dbReference type="Gene3D" id="3.40.50.2000">
    <property type="entry name" value="Glycogen Phosphorylase B"/>
    <property type="match status" value="1"/>
</dbReference>